<keyword evidence="5" id="KW-0436">Ligase</keyword>
<accession>A0A1C2E090</accession>
<dbReference type="Proteomes" id="UP000095143">
    <property type="component" value="Unassembled WGS sequence"/>
</dbReference>
<evidence type="ECO:0000313" key="6">
    <source>
        <dbReference type="Proteomes" id="UP000095143"/>
    </source>
</evidence>
<dbReference type="AlphaFoldDB" id="A0A1C2E090"/>
<evidence type="ECO:0000256" key="2">
    <source>
        <dbReference type="SAM" id="MobiDB-lite"/>
    </source>
</evidence>
<dbReference type="InterPro" id="IPR025232">
    <property type="entry name" value="DUF4174"/>
</dbReference>
<dbReference type="RefSeq" id="WP_065988782.1">
    <property type="nucleotide sequence ID" value="NZ_MDEN01000062.1"/>
</dbReference>
<organism evidence="5 6">
    <name type="scientific">Pseudomonas graminis</name>
    <dbReference type="NCBI Taxonomy" id="158627"/>
    <lineage>
        <taxon>Bacteria</taxon>
        <taxon>Pseudomonadati</taxon>
        <taxon>Pseudomonadota</taxon>
        <taxon>Gammaproteobacteria</taxon>
        <taxon>Pseudomonadales</taxon>
        <taxon>Pseudomonadaceae</taxon>
        <taxon>Pseudomonas</taxon>
    </lineage>
</organism>
<feature type="compositionally biased region" description="Low complexity" evidence="2">
    <location>
        <begin position="148"/>
        <end position="185"/>
    </location>
</feature>
<sequence length="185" mass="19341">MFSRSLTLAVLFALSSPLLAADGDGPLSQERGKNRPLIVIASSSVDPTLVSLKKSLDESANKEGFAKRDMVLYTIINMVGQRSGKDLDAQTTMALVRELKLGAQTDKQAQVILVGKDGEKKMIHNGPIDPKEIFSTIDQMPMAEKEAAAAAAPAPVAEPKAATPSGKPAKPGKVAPAAPPAGLDD</sequence>
<evidence type="ECO:0000313" key="5">
    <source>
        <dbReference type="EMBL" id="OCX20335.1"/>
    </source>
</evidence>
<evidence type="ECO:0000259" key="4">
    <source>
        <dbReference type="Pfam" id="PF13778"/>
    </source>
</evidence>
<feature type="chain" id="PRO_5008659884" evidence="3">
    <location>
        <begin position="21"/>
        <end position="185"/>
    </location>
</feature>
<name>A0A1C2E090_9PSED</name>
<dbReference type="OrthoDB" id="7362103at2"/>
<feature type="region of interest" description="Disordered" evidence="2">
    <location>
        <begin position="144"/>
        <end position="185"/>
    </location>
</feature>
<protein>
    <submittedName>
        <fullName evidence="5">Tyrosyl-trna synthetase</fullName>
    </submittedName>
</protein>
<feature type="domain" description="DUF4174" evidence="4">
    <location>
        <begin position="26"/>
        <end position="146"/>
    </location>
</feature>
<feature type="signal peptide" evidence="3">
    <location>
        <begin position="1"/>
        <end position="20"/>
    </location>
</feature>
<dbReference type="EMBL" id="MDEN01000062">
    <property type="protein sequence ID" value="OCX20335.1"/>
    <property type="molecule type" value="Genomic_DNA"/>
</dbReference>
<dbReference type="Pfam" id="PF13778">
    <property type="entry name" value="DUF4174"/>
    <property type="match status" value="1"/>
</dbReference>
<evidence type="ECO:0000256" key="3">
    <source>
        <dbReference type="SAM" id="SignalP"/>
    </source>
</evidence>
<dbReference type="GO" id="GO:0004812">
    <property type="term" value="F:aminoacyl-tRNA ligase activity"/>
    <property type="evidence" value="ECO:0007669"/>
    <property type="project" value="UniProtKB-KW"/>
</dbReference>
<gene>
    <name evidence="5" type="ORF">BBI10_12240</name>
</gene>
<comment type="caution">
    <text evidence="5">The sequence shown here is derived from an EMBL/GenBank/DDBJ whole genome shotgun (WGS) entry which is preliminary data.</text>
</comment>
<reference evidence="5 6" key="1">
    <citation type="submission" date="2016-08" db="EMBL/GenBank/DDBJ databases">
        <title>Whole genome sequence of Pseudomonas graminis strain UASWS1507, a potential biological control agent for agriculture.</title>
        <authorList>
            <person name="Crovadore J."/>
            <person name="Calmin G."/>
            <person name="Chablais R."/>
            <person name="Cochard B."/>
            <person name="Lefort F."/>
        </authorList>
    </citation>
    <scope>NUCLEOTIDE SEQUENCE [LARGE SCALE GENOMIC DNA]</scope>
    <source>
        <strain evidence="5 6">UASWS1507</strain>
    </source>
</reference>
<proteinExistence type="predicted"/>
<evidence type="ECO:0000256" key="1">
    <source>
        <dbReference type="ARBA" id="ARBA00022729"/>
    </source>
</evidence>
<keyword evidence="1 3" id="KW-0732">Signal</keyword>
<keyword evidence="5" id="KW-0030">Aminoacyl-tRNA synthetase</keyword>